<feature type="transmembrane region" description="Helical" evidence="6">
    <location>
        <begin position="229"/>
        <end position="247"/>
    </location>
</feature>
<evidence type="ECO:0000256" key="3">
    <source>
        <dbReference type="ARBA" id="ARBA00022692"/>
    </source>
</evidence>
<keyword evidence="3 6" id="KW-0812">Transmembrane</keyword>
<dbReference type="PANTHER" id="PTHR35007">
    <property type="entry name" value="INTEGRAL MEMBRANE PROTEIN-RELATED"/>
    <property type="match status" value="1"/>
</dbReference>
<evidence type="ECO:0000313" key="9">
    <source>
        <dbReference type="Proteomes" id="UP000009877"/>
    </source>
</evidence>
<evidence type="ECO:0000259" key="7">
    <source>
        <dbReference type="Pfam" id="PF00482"/>
    </source>
</evidence>
<organism evidence="8 9">
    <name type="scientific">Kocuria palustris PEL</name>
    <dbReference type="NCBI Taxonomy" id="1236550"/>
    <lineage>
        <taxon>Bacteria</taxon>
        <taxon>Bacillati</taxon>
        <taxon>Actinomycetota</taxon>
        <taxon>Actinomycetes</taxon>
        <taxon>Micrococcales</taxon>
        <taxon>Micrococcaceae</taxon>
        <taxon>Kocuria</taxon>
    </lineage>
</organism>
<dbReference type="STRING" id="71999.KPaMU14_10480"/>
<dbReference type="AlphaFoldDB" id="M2WFH2"/>
<reference evidence="8 9" key="1">
    <citation type="journal article" date="2014" name="Genome Announc.">
        <title>Draft Genome Sequence of Kocuria palustris PEL.</title>
        <authorList>
            <person name="Sharma G."/>
            <person name="Khatri I."/>
            <person name="Subramanian S."/>
        </authorList>
    </citation>
    <scope>NUCLEOTIDE SEQUENCE [LARGE SCALE GENOMIC DNA]</scope>
    <source>
        <strain evidence="8 9">PEL</strain>
    </source>
</reference>
<sequence length="274" mass="28365">MSAFAAICALLLGAAVLLWLPRQLPAHLGALGSAAAAEPVPAEATGIDFLLRRLRRRDAAAEAGEWVDWIRQLAALVRAGQTPSAVFSVSAQTAAQAVAPSGSIRAQERISRSVAAAASLGRGPGETLRAQAAAAGRGRSRLERTRVSVLRDLARCWEVSERTGAPLASLLEGVAEAAEADLDADAARETALAGAKATVRILSWLPVLALGLGMLIGADPVRTLLTTPWGITAGVLGAVLTIVGRVWTRRMVHQAEAASGHRAAPAAAQGRRQP</sequence>
<proteinExistence type="predicted"/>
<comment type="caution">
    <text evidence="8">The sequence shown here is derived from an EMBL/GenBank/DDBJ whole genome shotgun (WGS) entry which is preliminary data.</text>
</comment>
<evidence type="ECO:0000256" key="4">
    <source>
        <dbReference type="ARBA" id="ARBA00022989"/>
    </source>
</evidence>
<dbReference type="RefSeq" id="WP_006213786.1">
    <property type="nucleotide sequence ID" value="NZ_ANHZ02000004.1"/>
</dbReference>
<evidence type="ECO:0000313" key="8">
    <source>
        <dbReference type="EMBL" id="EME37287.1"/>
    </source>
</evidence>
<keyword evidence="2" id="KW-1003">Cell membrane</keyword>
<dbReference type="Pfam" id="PF00482">
    <property type="entry name" value="T2SSF"/>
    <property type="match status" value="1"/>
</dbReference>
<evidence type="ECO:0000256" key="6">
    <source>
        <dbReference type="SAM" id="Phobius"/>
    </source>
</evidence>
<feature type="domain" description="Type II secretion system protein GspF" evidence="7">
    <location>
        <begin position="69"/>
        <end position="212"/>
    </location>
</feature>
<protein>
    <recommendedName>
        <fullName evidence="7">Type II secretion system protein GspF domain-containing protein</fullName>
    </recommendedName>
</protein>
<dbReference type="PANTHER" id="PTHR35007:SF4">
    <property type="entry name" value="CONSERVED TRANSMEMBRANE PROTEIN-RELATED"/>
    <property type="match status" value="1"/>
</dbReference>
<dbReference type="Proteomes" id="UP000009877">
    <property type="component" value="Unassembled WGS sequence"/>
</dbReference>
<evidence type="ECO:0000256" key="5">
    <source>
        <dbReference type="ARBA" id="ARBA00023136"/>
    </source>
</evidence>
<keyword evidence="5 6" id="KW-0472">Membrane</keyword>
<gene>
    <name evidence="8" type="ORF">C884_01795</name>
</gene>
<dbReference type="GO" id="GO:0005886">
    <property type="term" value="C:plasma membrane"/>
    <property type="evidence" value="ECO:0007669"/>
    <property type="project" value="UniProtKB-SubCell"/>
</dbReference>
<keyword evidence="4 6" id="KW-1133">Transmembrane helix</keyword>
<keyword evidence="9" id="KW-1185">Reference proteome</keyword>
<dbReference type="EMBL" id="ANHZ02000004">
    <property type="protein sequence ID" value="EME37287.1"/>
    <property type="molecule type" value="Genomic_DNA"/>
</dbReference>
<accession>M2WFH2</accession>
<evidence type="ECO:0000256" key="2">
    <source>
        <dbReference type="ARBA" id="ARBA00022475"/>
    </source>
</evidence>
<name>M2WFH2_9MICC</name>
<evidence type="ECO:0000256" key="1">
    <source>
        <dbReference type="ARBA" id="ARBA00004651"/>
    </source>
</evidence>
<comment type="subcellular location">
    <subcellularLocation>
        <location evidence="1">Cell membrane</location>
        <topology evidence="1">Multi-pass membrane protein</topology>
    </subcellularLocation>
</comment>
<dbReference type="InterPro" id="IPR018076">
    <property type="entry name" value="T2SS_GspF_dom"/>
</dbReference>